<dbReference type="EMBL" id="MDHH01000001">
    <property type="protein sequence ID" value="OUE04052.1"/>
    <property type="molecule type" value="Genomic_DNA"/>
</dbReference>
<proteinExistence type="predicted"/>
<dbReference type="Proteomes" id="UP000195062">
    <property type="component" value="Unassembled WGS sequence"/>
</dbReference>
<dbReference type="AlphaFoldDB" id="A0A251XKN2"/>
<evidence type="ECO:0000313" key="4">
    <source>
        <dbReference type="Proteomes" id="UP000195062"/>
    </source>
</evidence>
<protein>
    <submittedName>
        <fullName evidence="3">Uncharacterized protein</fullName>
    </submittedName>
</protein>
<comment type="caution">
    <text evidence="3">The sequence shown here is derived from an EMBL/GenBank/DDBJ whole genome shotgun (WGS) entry which is preliminary data.</text>
</comment>
<gene>
    <name evidence="3" type="ORF">CMMCAS07_03825</name>
</gene>
<reference evidence="3 4" key="1">
    <citation type="submission" date="2016-08" db="EMBL/GenBank/DDBJ databases">
        <title>Genome sequence of Clavibacter michiganensis subsp. michiganensis strain CASJ007.</title>
        <authorList>
            <person name="Thapa S.P."/>
            <person name="Coaker G."/>
        </authorList>
    </citation>
    <scope>NUCLEOTIDE SEQUENCE [LARGE SCALE GENOMIC DNA]</scope>
    <source>
        <strain evidence="3">CASJ007</strain>
    </source>
</reference>
<name>A0A251XKN2_CLAMM</name>
<evidence type="ECO:0000256" key="2">
    <source>
        <dbReference type="SAM" id="Phobius"/>
    </source>
</evidence>
<feature type="compositionally biased region" description="Basic and acidic residues" evidence="1">
    <location>
        <begin position="1"/>
        <end position="34"/>
    </location>
</feature>
<keyword evidence="2" id="KW-0472">Membrane</keyword>
<keyword evidence="2" id="KW-0812">Transmembrane</keyword>
<feature type="transmembrane region" description="Helical" evidence="2">
    <location>
        <begin position="40"/>
        <end position="71"/>
    </location>
</feature>
<feature type="region of interest" description="Disordered" evidence="1">
    <location>
        <begin position="1"/>
        <end position="35"/>
    </location>
</feature>
<evidence type="ECO:0000256" key="1">
    <source>
        <dbReference type="SAM" id="MobiDB-lite"/>
    </source>
</evidence>
<sequence>MTHPRVMEEERTCTRRPEDPGARPDDERARERGRAPTPPAAVWAATLTGAIVAAVVVVGVLLPVLGLIGAADATTVGQLDVPVGLIALGIVISFVVGLVLLAVAAMTRSGVVAWIAAVSAVVATLVGSFWPLVATTIASVDQVQDAIPFVQDLIGRVLGG</sequence>
<organism evidence="3 4">
    <name type="scientific">Clavibacter michiganensis subsp. michiganensis</name>
    <dbReference type="NCBI Taxonomy" id="33013"/>
    <lineage>
        <taxon>Bacteria</taxon>
        <taxon>Bacillati</taxon>
        <taxon>Actinomycetota</taxon>
        <taxon>Actinomycetes</taxon>
        <taxon>Micrococcales</taxon>
        <taxon>Microbacteriaceae</taxon>
        <taxon>Clavibacter</taxon>
    </lineage>
</organism>
<keyword evidence="2" id="KW-1133">Transmembrane helix</keyword>
<accession>A0A251XKN2</accession>
<evidence type="ECO:0000313" key="3">
    <source>
        <dbReference type="EMBL" id="OUE04052.1"/>
    </source>
</evidence>
<keyword evidence="4" id="KW-1185">Reference proteome</keyword>
<feature type="transmembrane region" description="Helical" evidence="2">
    <location>
        <begin position="83"/>
        <end position="104"/>
    </location>
</feature>
<feature type="transmembrane region" description="Helical" evidence="2">
    <location>
        <begin position="111"/>
        <end position="133"/>
    </location>
</feature>